<gene>
    <name evidence="2" type="ORF">EOI86_18700</name>
</gene>
<dbReference type="Proteomes" id="UP000287447">
    <property type="component" value="Unassembled WGS sequence"/>
</dbReference>
<dbReference type="RefSeq" id="WP_127767103.1">
    <property type="nucleotide sequence ID" value="NZ_SADE01000003.1"/>
</dbReference>
<evidence type="ECO:0000313" key="3">
    <source>
        <dbReference type="Proteomes" id="UP000287447"/>
    </source>
</evidence>
<feature type="transmembrane region" description="Helical" evidence="1">
    <location>
        <begin position="6"/>
        <end position="32"/>
    </location>
</feature>
<dbReference type="EMBL" id="SADE01000003">
    <property type="protein sequence ID" value="RVU34870.1"/>
    <property type="molecule type" value="Genomic_DNA"/>
</dbReference>
<keyword evidence="3" id="KW-1185">Reference proteome</keyword>
<dbReference type="AlphaFoldDB" id="A0A437QK32"/>
<keyword evidence="1" id="KW-0812">Transmembrane</keyword>
<reference evidence="3" key="1">
    <citation type="submission" date="2019-01" db="EMBL/GenBank/DDBJ databases">
        <title>Gri0909 isolated from a small marine red alga.</title>
        <authorList>
            <person name="Kim J."/>
            <person name="Jeong S.E."/>
            <person name="Jeon C.O."/>
        </authorList>
    </citation>
    <scope>NUCLEOTIDE SEQUENCE [LARGE SCALE GENOMIC DNA]</scope>
    <source>
        <strain evidence="3">Gri0909</strain>
    </source>
</reference>
<name>A0A437QK32_9PROT</name>
<feature type="transmembrane region" description="Helical" evidence="1">
    <location>
        <begin position="70"/>
        <end position="91"/>
    </location>
</feature>
<sequence length="101" mass="11088">MSAVFLSYVLIAILWAIVLLRDKIIFVVGFIVGKRILHQKSRKTDIGFTVIFGSVAALLAAVLLVPTLPYHFTMLVFLIALLCGAITAGIGGTEEWRQNRS</sequence>
<feature type="transmembrane region" description="Helical" evidence="1">
    <location>
        <begin position="44"/>
        <end position="64"/>
    </location>
</feature>
<accession>A0A437QK32</accession>
<comment type="caution">
    <text evidence="2">The sequence shown here is derived from an EMBL/GenBank/DDBJ whole genome shotgun (WGS) entry which is preliminary data.</text>
</comment>
<protein>
    <submittedName>
        <fullName evidence="2">Uncharacterized protein</fullName>
    </submittedName>
</protein>
<proteinExistence type="predicted"/>
<evidence type="ECO:0000313" key="2">
    <source>
        <dbReference type="EMBL" id="RVU34870.1"/>
    </source>
</evidence>
<organism evidence="2 3">
    <name type="scientific">Hwanghaeella grinnelliae</name>
    <dbReference type="NCBI Taxonomy" id="2500179"/>
    <lineage>
        <taxon>Bacteria</taxon>
        <taxon>Pseudomonadati</taxon>
        <taxon>Pseudomonadota</taxon>
        <taxon>Alphaproteobacteria</taxon>
        <taxon>Rhodospirillales</taxon>
        <taxon>Rhodospirillaceae</taxon>
        <taxon>Hwanghaeella</taxon>
    </lineage>
</organism>
<evidence type="ECO:0000256" key="1">
    <source>
        <dbReference type="SAM" id="Phobius"/>
    </source>
</evidence>
<keyword evidence="1" id="KW-0472">Membrane</keyword>
<keyword evidence="1" id="KW-1133">Transmembrane helix</keyword>